<dbReference type="InterPro" id="IPR023093">
    <property type="entry name" value="ScpA-like_C"/>
</dbReference>
<protein>
    <recommendedName>
        <fullName evidence="1 2">Segregation and condensation protein A</fullName>
    </recommendedName>
</protein>
<dbReference type="GO" id="GO:0005737">
    <property type="term" value="C:cytoplasm"/>
    <property type="evidence" value="ECO:0007669"/>
    <property type="project" value="UniProtKB-SubCell"/>
</dbReference>
<dbReference type="GO" id="GO:0051301">
    <property type="term" value="P:cell division"/>
    <property type="evidence" value="ECO:0007669"/>
    <property type="project" value="UniProtKB-KW"/>
</dbReference>
<dbReference type="Gene3D" id="6.10.250.2410">
    <property type="match status" value="1"/>
</dbReference>
<dbReference type="HAMAP" id="MF_01805">
    <property type="entry name" value="ScpA"/>
    <property type="match status" value="1"/>
</dbReference>
<evidence type="ECO:0000256" key="2">
    <source>
        <dbReference type="HAMAP-Rule" id="MF_01805"/>
    </source>
</evidence>
<dbReference type="KEGG" id="cni:Calni_1566"/>
<dbReference type="Gene3D" id="1.10.10.580">
    <property type="entry name" value="Structural maintenance of chromosome 1. Chain E"/>
    <property type="match status" value="1"/>
</dbReference>
<dbReference type="InterPro" id="IPR003768">
    <property type="entry name" value="ScpA"/>
</dbReference>
<proteinExistence type="inferred from homology"/>
<keyword evidence="2" id="KW-0963">Cytoplasm</keyword>
<evidence type="ECO:0000256" key="1">
    <source>
        <dbReference type="ARBA" id="ARBA00044777"/>
    </source>
</evidence>
<keyword evidence="2" id="KW-0132">Cell division</keyword>
<dbReference type="eggNOG" id="COG1354">
    <property type="taxonomic scope" value="Bacteria"/>
</dbReference>
<dbReference type="PANTHER" id="PTHR33969:SF2">
    <property type="entry name" value="SEGREGATION AND CONDENSATION PROTEIN A"/>
    <property type="match status" value="1"/>
</dbReference>
<reference key="1">
    <citation type="submission" date="2010-11" db="EMBL/GenBank/DDBJ databases">
        <title>The complete genome of chromosome of Calditerrivibrio nitroreducens DSM 19672.</title>
        <authorList>
            <consortium name="US DOE Joint Genome Institute (JGI-PGF)"/>
            <person name="Lucas S."/>
            <person name="Copeland A."/>
            <person name="Lapidus A."/>
            <person name="Bruce D."/>
            <person name="Goodwin L."/>
            <person name="Pitluck S."/>
            <person name="Kyrpides N."/>
            <person name="Mavromatis K."/>
            <person name="Ivanova N."/>
            <person name="Mikhailova N."/>
            <person name="Zeytun A."/>
            <person name="Brettin T."/>
            <person name="Detter J.C."/>
            <person name="Tapia R."/>
            <person name="Han C."/>
            <person name="Land M."/>
            <person name="Hauser L."/>
            <person name="Markowitz V."/>
            <person name="Cheng J.-F."/>
            <person name="Hugenholtz P."/>
            <person name="Woyke T."/>
            <person name="Wu D."/>
            <person name="Spring S."/>
            <person name="Schroeder M."/>
            <person name="Brambilla E."/>
            <person name="Klenk H.-P."/>
            <person name="Eisen J.A."/>
        </authorList>
    </citation>
    <scope>NUCLEOTIDE SEQUENCE [LARGE SCALE GENOMIC DNA]</scope>
    <source>
        <strain>DSM 19672</strain>
    </source>
</reference>
<dbReference type="PANTHER" id="PTHR33969">
    <property type="entry name" value="SEGREGATION AND CONDENSATION PROTEIN A"/>
    <property type="match status" value="1"/>
</dbReference>
<organism evidence="3 4">
    <name type="scientific">Calditerrivibrio nitroreducens (strain DSM 19672 / NBRC 101217 / Yu37-1)</name>
    <dbReference type="NCBI Taxonomy" id="768670"/>
    <lineage>
        <taxon>Bacteria</taxon>
        <taxon>Pseudomonadati</taxon>
        <taxon>Deferribacterota</taxon>
        <taxon>Deferribacteres</taxon>
        <taxon>Deferribacterales</taxon>
        <taxon>Calditerrivibrionaceae</taxon>
    </lineage>
</organism>
<dbReference type="HOGENOM" id="CLU_038686_3_0_0"/>
<dbReference type="STRING" id="768670.Calni_1566"/>
<keyword evidence="4" id="KW-1185">Reference proteome</keyword>
<sequence>MKDLLDIKLSNFEGPLDLLLHLIYKNELDLYDIPISLIADQFIESIKGIDEVDMEAAADFIQMASYLIYLKSKMLLPHQVALDEGMDPEEEKFLFTQRLIEYSFYKDVANYLKEKEFFSQRYIVRNSEIHLPIEGLKGDLYKLASSFYRLIDREKEKIVTIMKDTIDLEETVENLREFFKDEKEVFWDRLINMCNSRREMVVYFLAVLELVKQKIVDIFQSENFENFLVRYNG</sequence>
<comment type="similarity">
    <text evidence="2">Belongs to the ScpA family.</text>
</comment>
<comment type="subcellular location">
    <subcellularLocation>
        <location evidence="2">Cytoplasm</location>
    </subcellularLocation>
    <text evidence="2">Associated with two foci at the outer edges of the nucleoid region in young cells, and at four foci within both cell halves in older cells.</text>
</comment>
<dbReference type="RefSeq" id="WP_013451685.1">
    <property type="nucleotide sequence ID" value="NC_014758.1"/>
</dbReference>
<evidence type="ECO:0000313" key="3">
    <source>
        <dbReference type="EMBL" id="ADR19474.1"/>
    </source>
</evidence>
<keyword evidence="2" id="KW-0131">Cell cycle</keyword>
<dbReference type="AlphaFoldDB" id="E4TF34"/>
<reference evidence="3 4" key="2">
    <citation type="journal article" date="2011" name="Stand. Genomic Sci.">
        <title>Complete genome sequence of Calditerrivibrio nitroreducens type strain (Yu37-1).</title>
        <authorList>
            <person name="Pitluck S."/>
            <person name="Sikorski J."/>
            <person name="Zeytun A."/>
            <person name="Lapidus A."/>
            <person name="Nolan M."/>
            <person name="Lucas S."/>
            <person name="Hammon N."/>
            <person name="Deshpande S."/>
            <person name="Cheng J.F."/>
            <person name="Tapia R."/>
            <person name="Han C."/>
            <person name="Goodwin L."/>
            <person name="Liolios K."/>
            <person name="Pagani I."/>
            <person name="Ivanova N."/>
            <person name="Mavromatis K."/>
            <person name="Pati A."/>
            <person name="Chen A."/>
            <person name="Palaniappan K."/>
            <person name="Hauser L."/>
            <person name="Chang Y.J."/>
            <person name="Jeffries C.D."/>
            <person name="Detter J.C."/>
            <person name="Brambilla E."/>
            <person name="Djao O.D."/>
            <person name="Rohde M."/>
            <person name="Spring S."/>
            <person name="Goker M."/>
            <person name="Woyke T."/>
            <person name="Bristow J."/>
            <person name="Eisen J.A."/>
            <person name="Markowitz V."/>
            <person name="Hugenholtz P."/>
            <person name="Kyrpides N.C."/>
            <person name="Klenk H.P."/>
            <person name="Land M."/>
        </authorList>
    </citation>
    <scope>NUCLEOTIDE SEQUENCE [LARGE SCALE GENOMIC DNA]</scope>
    <source>
        <strain evidence="4">DSM 19672 / NBRC 101217 / Yu37-1</strain>
    </source>
</reference>
<comment type="function">
    <text evidence="2">Participates in chromosomal partition during cell division. May act via the formation of a condensin-like complex containing Smc and ScpB that pull DNA away from mid-cell into both cell halves.</text>
</comment>
<dbReference type="EMBL" id="CP002347">
    <property type="protein sequence ID" value="ADR19474.1"/>
    <property type="molecule type" value="Genomic_DNA"/>
</dbReference>
<keyword evidence="2" id="KW-0159">Chromosome partition</keyword>
<dbReference type="GO" id="GO:0007059">
    <property type="term" value="P:chromosome segregation"/>
    <property type="evidence" value="ECO:0007669"/>
    <property type="project" value="UniProtKB-UniRule"/>
</dbReference>
<dbReference type="GO" id="GO:0006260">
    <property type="term" value="P:DNA replication"/>
    <property type="evidence" value="ECO:0007669"/>
    <property type="project" value="UniProtKB-UniRule"/>
</dbReference>
<dbReference type="Proteomes" id="UP000007039">
    <property type="component" value="Chromosome"/>
</dbReference>
<dbReference type="OrthoDB" id="9811016at2"/>
<comment type="subunit">
    <text evidence="2">Component of a cohesin-like complex composed of ScpA, ScpB and the Smc homodimer, in which ScpA and ScpB bind to the head domain of Smc. The presence of the three proteins is required for the association of the complex with DNA.</text>
</comment>
<accession>E4TF34</accession>
<gene>
    <name evidence="2" type="primary">scpA</name>
    <name evidence="3" type="ordered locus">Calni_1566</name>
</gene>
<dbReference type="Pfam" id="PF02616">
    <property type="entry name" value="SMC_ScpA"/>
    <property type="match status" value="1"/>
</dbReference>
<evidence type="ECO:0000313" key="4">
    <source>
        <dbReference type="Proteomes" id="UP000007039"/>
    </source>
</evidence>
<name>E4TF34_CALNY</name>